<dbReference type="GO" id="GO:0005886">
    <property type="term" value="C:plasma membrane"/>
    <property type="evidence" value="ECO:0007669"/>
    <property type="project" value="TreeGrafter"/>
</dbReference>
<evidence type="ECO:0000256" key="6">
    <source>
        <dbReference type="ARBA" id="ARBA00023251"/>
    </source>
</evidence>
<dbReference type="PROSITE" id="PS00337">
    <property type="entry name" value="BETA_LACTAMASE_D"/>
    <property type="match status" value="1"/>
</dbReference>
<evidence type="ECO:0000256" key="1">
    <source>
        <dbReference type="ARBA" id="ARBA00001526"/>
    </source>
</evidence>
<evidence type="ECO:0000256" key="3">
    <source>
        <dbReference type="ARBA" id="ARBA00012865"/>
    </source>
</evidence>
<dbReference type="GO" id="GO:0008658">
    <property type="term" value="F:penicillin binding"/>
    <property type="evidence" value="ECO:0007669"/>
    <property type="project" value="InterPro"/>
</dbReference>
<dbReference type="AlphaFoldDB" id="A0A4P9VQU0"/>
<comment type="caution">
    <text evidence="11">The sequence shown here is derived from an EMBL/GenBank/DDBJ whole genome shotgun (WGS) entry which is preliminary data.</text>
</comment>
<protein>
    <recommendedName>
        <fullName evidence="3 8">Beta-lactamase</fullName>
        <ecNumber evidence="3 8">3.5.2.6</ecNumber>
    </recommendedName>
</protein>
<proteinExistence type="inferred from homology"/>
<dbReference type="PANTHER" id="PTHR30627">
    <property type="entry name" value="PEPTIDOGLYCAN D,D-TRANSPEPTIDASE"/>
    <property type="match status" value="1"/>
</dbReference>
<dbReference type="GO" id="GO:0017001">
    <property type="term" value="P:antibiotic catabolic process"/>
    <property type="evidence" value="ECO:0007669"/>
    <property type="project" value="InterPro"/>
</dbReference>
<dbReference type="NCBIfam" id="NF012161">
    <property type="entry name" value="bla_class_D_main"/>
    <property type="match status" value="1"/>
</dbReference>
<feature type="domain" description="Penicillin-binding protein transpeptidase" evidence="10">
    <location>
        <begin position="54"/>
        <end position="244"/>
    </location>
</feature>
<sequence length="254" mass="29112">MRLFTKALISFLLVPLSCLADDDTTIRNIFNKYHVNGTLVISSLDGQKKIIYNKKRSRQGFVPASTFKILNTLIALDEEVITDKVIFKWDGKDKGWEAWNKDQTLKSAFGFSCVWCYQQIASKVGNARYLKHFKRINYGNGKAGPDVQRFWLDGDLKISAQQQIEFIRKVYEEGLPYAKEDIAALKHIMIQDSNDSYTLYAKTGWSQKIGWFVGFLDTKSGPWVFALNIDMPDIKQAPIRKKIVVETLQAKNIL</sequence>
<evidence type="ECO:0000256" key="9">
    <source>
        <dbReference type="SAM" id="SignalP"/>
    </source>
</evidence>
<comment type="similarity">
    <text evidence="2 8">Belongs to the class-D beta-lactamase family.</text>
</comment>
<accession>A0A4P9VQU0</accession>
<feature type="chain" id="PRO_5020279843" description="Beta-lactamase" evidence="9">
    <location>
        <begin position="21"/>
        <end position="254"/>
    </location>
</feature>
<name>A0A4P9VQU0_9GAMM</name>
<dbReference type="Proteomes" id="UP000257039">
    <property type="component" value="Unassembled WGS sequence"/>
</dbReference>
<evidence type="ECO:0000256" key="4">
    <source>
        <dbReference type="ARBA" id="ARBA00022729"/>
    </source>
</evidence>
<evidence type="ECO:0000256" key="8">
    <source>
        <dbReference type="RuleBase" id="RU361140"/>
    </source>
</evidence>
<comment type="catalytic activity">
    <reaction evidence="1 8">
        <text>a beta-lactam + H2O = a substituted beta-amino acid</text>
        <dbReference type="Rhea" id="RHEA:20401"/>
        <dbReference type="ChEBI" id="CHEBI:15377"/>
        <dbReference type="ChEBI" id="CHEBI:35627"/>
        <dbReference type="ChEBI" id="CHEBI:140347"/>
        <dbReference type="EC" id="3.5.2.6"/>
    </reaction>
</comment>
<dbReference type="GO" id="GO:0008800">
    <property type="term" value="F:beta-lactamase activity"/>
    <property type="evidence" value="ECO:0007669"/>
    <property type="project" value="UniProtKB-UniRule"/>
</dbReference>
<evidence type="ECO:0000259" key="10">
    <source>
        <dbReference type="Pfam" id="PF00905"/>
    </source>
</evidence>
<dbReference type="InterPro" id="IPR012338">
    <property type="entry name" value="Beta-lactam/transpept-like"/>
</dbReference>
<feature type="signal peptide" evidence="9">
    <location>
        <begin position="1"/>
        <end position="20"/>
    </location>
</feature>
<organism evidence="11 12">
    <name type="scientific">Zooshikella ganghwensis</name>
    <dbReference type="NCBI Taxonomy" id="202772"/>
    <lineage>
        <taxon>Bacteria</taxon>
        <taxon>Pseudomonadati</taxon>
        <taxon>Pseudomonadota</taxon>
        <taxon>Gammaproteobacteria</taxon>
        <taxon>Oceanospirillales</taxon>
        <taxon>Zooshikellaceae</taxon>
        <taxon>Zooshikella</taxon>
    </lineage>
</organism>
<keyword evidence="6 8" id="KW-0046">Antibiotic resistance</keyword>
<dbReference type="SUPFAM" id="SSF56601">
    <property type="entry name" value="beta-lactamase/transpeptidase-like"/>
    <property type="match status" value="1"/>
</dbReference>
<feature type="active site" description="Acyl-ester intermediate" evidence="7">
    <location>
        <position position="65"/>
    </location>
</feature>
<evidence type="ECO:0000256" key="7">
    <source>
        <dbReference type="PIRSR" id="PIRSR602137-50"/>
    </source>
</evidence>
<dbReference type="RefSeq" id="WP_094788158.1">
    <property type="nucleotide sequence ID" value="NZ_NDXW01000001.1"/>
</dbReference>
<dbReference type="EMBL" id="NDXW01000001">
    <property type="protein sequence ID" value="RDH45149.1"/>
    <property type="molecule type" value="Genomic_DNA"/>
</dbReference>
<evidence type="ECO:0000313" key="12">
    <source>
        <dbReference type="Proteomes" id="UP000257039"/>
    </source>
</evidence>
<dbReference type="InterPro" id="IPR001460">
    <property type="entry name" value="PCN-bd_Tpept"/>
</dbReference>
<evidence type="ECO:0000256" key="2">
    <source>
        <dbReference type="ARBA" id="ARBA00007898"/>
    </source>
</evidence>
<keyword evidence="5 8" id="KW-0378">Hydrolase</keyword>
<dbReference type="Pfam" id="PF00905">
    <property type="entry name" value="Transpeptidase"/>
    <property type="match status" value="1"/>
</dbReference>
<reference evidence="11 12" key="1">
    <citation type="submission" date="2017-04" db="EMBL/GenBank/DDBJ databases">
        <title>Draft genome sequence of Zooshikella ganghwensis VG4 isolated from Red Sea sediments.</title>
        <authorList>
            <person name="Rehman Z."/>
            <person name="Alam I."/>
            <person name="Kamau A."/>
            <person name="Bajic V."/>
            <person name="Leiknes T."/>
        </authorList>
    </citation>
    <scope>NUCLEOTIDE SEQUENCE [LARGE SCALE GENOMIC DNA]</scope>
    <source>
        <strain evidence="11 12">VG4</strain>
    </source>
</reference>
<evidence type="ECO:0000256" key="5">
    <source>
        <dbReference type="ARBA" id="ARBA00022801"/>
    </source>
</evidence>
<dbReference type="InterPro" id="IPR050515">
    <property type="entry name" value="Beta-lactam/transpept"/>
</dbReference>
<keyword evidence="12" id="KW-1185">Reference proteome</keyword>
<feature type="modified residue" description="N6-carboxylysine" evidence="7">
    <location>
        <position position="68"/>
    </location>
</feature>
<dbReference type="PANTHER" id="PTHR30627:SF6">
    <property type="entry name" value="BETA-LACTAMASE YBXI-RELATED"/>
    <property type="match status" value="1"/>
</dbReference>
<dbReference type="GO" id="GO:0071555">
    <property type="term" value="P:cell wall organization"/>
    <property type="evidence" value="ECO:0007669"/>
    <property type="project" value="TreeGrafter"/>
</dbReference>
<evidence type="ECO:0000313" key="11">
    <source>
        <dbReference type="EMBL" id="RDH45149.1"/>
    </source>
</evidence>
<keyword evidence="4 9" id="KW-0732">Signal</keyword>
<dbReference type="EC" id="3.5.2.6" evidence="3 8"/>
<dbReference type="InterPro" id="IPR002137">
    <property type="entry name" value="Beta-lactam_class-D_AS"/>
</dbReference>
<dbReference type="Gene3D" id="3.40.710.10">
    <property type="entry name" value="DD-peptidase/beta-lactamase superfamily"/>
    <property type="match status" value="1"/>
</dbReference>
<dbReference type="GO" id="GO:0046677">
    <property type="term" value="P:response to antibiotic"/>
    <property type="evidence" value="ECO:0007669"/>
    <property type="project" value="UniProtKB-UniRule"/>
</dbReference>
<gene>
    <name evidence="11" type="primary">blaOXA</name>
    <name evidence="11" type="ORF">B9G39_17825</name>
</gene>